<reference evidence="10" key="2">
    <citation type="journal article" date="2018" name="Environ. Sci. Technol.">
        <title>The Toxicogenome of Hyalella azteca: A Model for Sediment Ecotoxicology and Evolutionary Toxicology.</title>
        <authorList>
            <person name="Poynton H.C."/>
            <person name="Hasenbein S."/>
            <person name="Benoit J.B."/>
            <person name="Sepulveda M.S."/>
            <person name="Poelchau M.F."/>
            <person name="Hughes D.S.T."/>
            <person name="Murali S.C."/>
            <person name="Chen S."/>
            <person name="Glastad K.M."/>
            <person name="Goodisman M.A.D."/>
            <person name="Werren J.H."/>
            <person name="Vineis J.H."/>
            <person name="Bowen J.L."/>
            <person name="Friedrich M."/>
            <person name="Jones J."/>
            <person name="Robertson H.M."/>
            <person name="Feyereisen R."/>
            <person name="Mechler-Hickson A."/>
            <person name="Mathers N."/>
            <person name="Lee C.E."/>
            <person name="Colbourne J.K."/>
            <person name="Biales A."/>
            <person name="Johnston J.S."/>
            <person name="Wellborn G.A."/>
            <person name="Rosendale A.J."/>
            <person name="Cridge A.G."/>
            <person name="Munoz-Torres M.C."/>
            <person name="Bain P.A."/>
            <person name="Manny A.R."/>
            <person name="Major K.M."/>
            <person name="Lambert F.N."/>
            <person name="Vulpe C.D."/>
            <person name="Tuck P."/>
            <person name="Blalock B.J."/>
            <person name="Lin Y.Y."/>
            <person name="Smith M.E."/>
            <person name="Ochoa-Acuna H."/>
            <person name="Chen M.M."/>
            <person name="Childers C.P."/>
            <person name="Qu J."/>
            <person name="Dugan S."/>
            <person name="Lee S.L."/>
            <person name="Chao H."/>
            <person name="Dinh H."/>
            <person name="Han Y."/>
            <person name="Doddapaneni H."/>
            <person name="Worley K.C."/>
            <person name="Muzny D.M."/>
            <person name="Gibbs R.A."/>
            <person name="Richards S."/>
        </authorList>
    </citation>
    <scope>NUCLEOTIDE SEQUENCE</scope>
    <source>
        <strain evidence="10">HAZT.00-mixed</strain>
        <tissue evidence="10">Whole organism</tissue>
    </source>
</reference>
<organism evidence="10">
    <name type="scientific">Hyalella azteca</name>
    <name type="common">Amphipod</name>
    <dbReference type="NCBI Taxonomy" id="294128"/>
    <lineage>
        <taxon>Eukaryota</taxon>
        <taxon>Metazoa</taxon>
        <taxon>Ecdysozoa</taxon>
        <taxon>Arthropoda</taxon>
        <taxon>Crustacea</taxon>
        <taxon>Multicrustacea</taxon>
        <taxon>Malacostraca</taxon>
        <taxon>Eumalacostraca</taxon>
        <taxon>Peracarida</taxon>
        <taxon>Amphipoda</taxon>
        <taxon>Senticaudata</taxon>
        <taxon>Talitrida</taxon>
        <taxon>Talitroidea</taxon>
        <taxon>Hyalellidae</taxon>
        <taxon>Hyalella</taxon>
    </lineage>
</organism>
<feature type="domain" description="Origin recognition complex subunit 4 C-terminal" evidence="9">
    <location>
        <begin position="167"/>
        <end position="344"/>
    </location>
</feature>
<evidence type="ECO:0000259" key="8">
    <source>
        <dbReference type="Pfam" id="PF00004"/>
    </source>
</evidence>
<comment type="similarity">
    <text evidence="2 7">Belongs to the ORC4 family.</text>
</comment>
<dbReference type="InterPro" id="IPR003959">
    <property type="entry name" value="ATPase_AAA_core"/>
</dbReference>
<dbReference type="EMBL" id="JQDR03005287">
    <property type="protein sequence ID" value="KAA0201629.1"/>
    <property type="molecule type" value="Genomic_DNA"/>
</dbReference>
<evidence type="ECO:0000256" key="7">
    <source>
        <dbReference type="PIRNR" id="PIRNR007858"/>
    </source>
</evidence>
<proteinExistence type="inferred from homology"/>
<dbReference type="Pfam" id="PF00004">
    <property type="entry name" value="AAA"/>
    <property type="match status" value="1"/>
</dbReference>
<dbReference type="PANTHER" id="PTHR12087">
    <property type="entry name" value="ORIGIN RECOGNITION COMPLEX SUBUNIT 4"/>
    <property type="match status" value="1"/>
</dbReference>
<comment type="function">
    <text evidence="7">Component of the origin recognition complex (ORC) that binds origins of replication.</text>
</comment>
<evidence type="ECO:0000256" key="1">
    <source>
        <dbReference type="ARBA" id="ARBA00004123"/>
    </source>
</evidence>
<dbReference type="InterPro" id="IPR027417">
    <property type="entry name" value="P-loop_NTPase"/>
</dbReference>
<evidence type="ECO:0000256" key="3">
    <source>
        <dbReference type="ARBA" id="ARBA00019083"/>
    </source>
</evidence>
<dbReference type="GO" id="GO:0016887">
    <property type="term" value="F:ATP hydrolysis activity"/>
    <property type="evidence" value="ECO:0007669"/>
    <property type="project" value="InterPro"/>
</dbReference>
<reference evidence="10" key="3">
    <citation type="submission" date="2019-06" db="EMBL/GenBank/DDBJ databases">
        <authorList>
            <person name="Poynton C."/>
            <person name="Hasenbein S."/>
            <person name="Benoit J.B."/>
            <person name="Sepulveda M.S."/>
            <person name="Poelchau M.F."/>
            <person name="Murali S.C."/>
            <person name="Chen S."/>
            <person name="Glastad K.M."/>
            <person name="Werren J.H."/>
            <person name="Vineis J.H."/>
            <person name="Bowen J.L."/>
            <person name="Friedrich M."/>
            <person name="Jones J."/>
            <person name="Robertson H.M."/>
            <person name="Feyereisen R."/>
            <person name="Mechler-Hickson A."/>
            <person name="Mathers N."/>
            <person name="Lee C.E."/>
            <person name="Colbourne J.K."/>
            <person name="Biales A."/>
            <person name="Johnston J.S."/>
            <person name="Wellborn G.A."/>
            <person name="Rosendale A.J."/>
            <person name="Cridge A.G."/>
            <person name="Munoz-Torres M.C."/>
            <person name="Bain P.A."/>
            <person name="Manny A.R."/>
            <person name="Major K.M."/>
            <person name="Lambert F.N."/>
            <person name="Vulpe C.D."/>
            <person name="Tuck P."/>
            <person name="Blalock B.J."/>
            <person name="Lin Y.-Y."/>
            <person name="Smith M.E."/>
            <person name="Ochoa-Acuna H."/>
            <person name="Chen M.-J.M."/>
            <person name="Childers C.P."/>
            <person name="Qu J."/>
            <person name="Dugan S."/>
            <person name="Lee S.L."/>
            <person name="Chao H."/>
            <person name="Dinh H."/>
            <person name="Han Y."/>
            <person name="Doddapaneni H."/>
            <person name="Worley K.C."/>
            <person name="Muzny D.M."/>
            <person name="Gibbs R.A."/>
            <person name="Richards S."/>
        </authorList>
    </citation>
    <scope>NUCLEOTIDE SEQUENCE</scope>
    <source>
        <strain evidence="10">HAZT.00-mixed</strain>
        <tissue evidence="10">Whole organism</tissue>
    </source>
</reference>
<evidence type="ECO:0000256" key="5">
    <source>
        <dbReference type="ARBA" id="ARBA00023125"/>
    </source>
</evidence>
<evidence type="ECO:0000259" key="9">
    <source>
        <dbReference type="Pfam" id="PF14629"/>
    </source>
</evidence>
<dbReference type="PANTHER" id="PTHR12087:SF0">
    <property type="entry name" value="ORIGIN RECOGNITION COMPLEX SUBUNIT 4"/>
    <property type="match status" value="1"/>
</dbReference>
<dbReference type="GO" id="GO:0003688">
    <property type="term" value="F:DNA replication origin binding"/>
    <property type="evidence" value="ECO:0007669"/>
    <property type="project" value="TreeGrafter"/>
</dbReference>
<sequence>MKLVDLLRVALSKYCKTPDTDGSSLSAGSDGGEGILVRLHGLMHTDDRLALREITRQLRMEEAAATKQLGSFAENLSFMLASLKEGGRENSKSVVFILEEFDLFCHHRNQTLLYNLFDVAQSAQSPVCVIGLTCRLDVVELLEKRVRSRFSHRQVHLKPQSLEQYCEIARQLLTLSSCPEISQKSVREWNKGVEEVLSADNSQESLHQMYDLSADMASLKQLLVLALSSAYDRDLRSSDLQHAAATLFEDASFKILQGLSNLQLALMIAMMHLTVTYEGDSFTFELVFSEYLKFTRRRSSMQSFERPVVFKAFDQLRAMELMTPVATSGGSCVQKEYQMMRLQMPPKLLCDSLLAIPNLPTDLLQWATSSLA</sequence>
<dbReference type="GO" id="GO:0005664">
    <property type="term" value="C:nuclear origin of replication recognition complex"/>
    <property type="evidence" value="ECO:0007669"/>
    <property type="project" value="TreeGrafter"/>
</dbReference>
<dbReference type="PIRSF" id="PIRSF007858">
    <property type="entry name" value="ORC4"/>
    <property type="match status" value="1"/>
</dbReference>
<dbReference type="Gene3D" id="3.40.50.300">
    <property type="entry name" value="P-loop containing nucleotide triphosphate hydrolases"/>
    <property type="match status" value="1"/>
</dbReference>
<accession>A0A6A0H808</accession>
<keyword evidence="5 7" id="KW-0238">DNA-binding</keyword>
<evidence type="ECO:0000313" key="10">
    <source>
        <dbReference type="EMBL" id="KAA0201629.1"/>
    </source>
</evidence>
<comment type="subcellular location">
    <subcellularLocation>
        <location evidence="1 7">Nucleus</location>
    </subcellularLocation>
</comment>
<keyword evidence="4 7" id="KW-0235">DNA replication</keyword>
<dbReference type="GO" id="GO:0005524">
    <property type="term" value="F:ATP binding"/>
    <property type="evidence" value="ECO:0007669"/>
    <property type="project" value="InterPro"/>
</dbReference>
<comment type="caution">
    <text evidence="10">The sequence shown here is derived from an EMBL/GenBank/DDBJ whole genome shotgun (WGS) entry which is preliminary data.</text>
</comment>
<dbReference type="AlphaFoldDB" id="A0A6A0H808"/>
<dbReference type="FunFam" id="3.40.50.300:FF:003506">
    <property type="entry name" value="Predicted protein"/>
    <property type="match status" value="1"/>
</dbReference>
<protein>
    <recommendedName>
        <fullName evidence="3 7">Origin recognition complex subunit 4</fullName>
    </recommendedName>
</protein>
<dbReference type="InterPro" id="IPR032705">
    <property type="entry name" value="ORC4_C"/>
</dbReference>
<gene>
    <name evidence="10" type="ORF">HAZT_HAZT005844</name>
</gene>
<feature type="domain" description="ATPase AAA-type core" evidence="8">
    <location>
        <begin position="67"/>
        <end position="153"/>
    </location>
</feature>
<dbReference type="SUPFAM" id="SSF52540">
    <property type="entry name" value="P-loop containing nucleoside triphosphate hydrolases"/>
    <property type="match status" value="1"/>
</dbReference>
<keyword evidence="6 7" id="KW-0539">Nucleus</keyword>
<dbReference type="GO" id="GO:0006270">
    <property type="term" value="P:DNA replication initiation"/>
    <property type="evidence" value="ECO:0007669"/>
    <property type="project" value="TreeGrafter"/>
</dbReference>
<reference evidence="10" key="1">
    <citation type="submission" date="2014-08" db="EMBL/GenBank/DDBJ databases">
        <authorList>
            <person name="Murali S."/>
            <person name="Richards S."/>
            <person name="Bandaranaike D."/>
            <person name="Bellair M."/>
            <person name="Blankenburg K."/>
            <person name="Chao H."/>
            <person name="Dinh H."/>
            <person name="Doddapaneni H."/>
            <person name="Dugan-Rocha S."/>
            <person name="Elkadiri S."/>
            <person name="Gnanaolivu R."/>
            <person name="Hughes D."/>
            <person name="Lee S."/>
            <person name="Li M."/>
            <person name="Ming W."/>
            <person name="Munidasa M."/>
            <person name="Muniz J."/>
            <person name="Nguyen L."/>
            <person name="Osuji N."/>
            <person name="Pu L.-L."/>
            <person name="Puazo M."/>
            <person name="Skinner E."/>
            <person name="Qu C."/>
            <person name="Quiroz J."/>
            <person name="Raj R."/>
            <person name="Weissenberger G."/>
            <person name="Xin Y."/>
            <person name="Zou X."/>
            <person name="Han Y."/>
            <person name="Worley K."/>
            <person name="Muzny D."/>
            <person name="Gibbs R."/>
        </authorList>
    </citation>
    <scope>NUCLEOTIDE SEQUENCE</scope>
    <source>
        <strain evidence="10">HAZT.00-mixed</strain>
        <tissue evidence="10">Whole organism</tissue>
    </source>
</reference>
<evidence type="ECO:0000256" key="4">
    <source>
        <dbReference type="ARBA" id="ARBA00022705"/>
    </source>
</evidence>
<dbReference type="Proteomes" id="UP000711488">
    <property type="component" value="Unassembled WGS sequence"/>
</dbReference>
<name>A0A6A0H808_HYAAZ</name>
<dbReference type="Pfam" id="PF14629">
    <property type="entry name" value="ORC4_C"/>
    <property type="match status" value="1"/>
</dbReference>
<dbReference type="InterPro" id="IPR016527">
    <property type="entry name" value="ORC4"/>
</dbReference>
<evidence type="ECO:0000256" key="2">
    <source>
        <dbReference type="ARBA" id="ARBA00005334"/>
    </source>
</evidence>
<evidence type="ECO:0000256" key="6">
    <source>
        <dbReference type="ARBA" id="ARBA00023242"/>
    </source>
</evidence>